<gene>
    <name evidence="2" type="ORF">Forpi1262_v014437</name>
</gene>
<dbReference type="Pfam" id="PF12013">
    <property type="entry name" value="OrsD"/>
    <property type="match status" value="1"/>
</dbReference>
<reference evidence="2" key="1">
    <citation type="submission" date="2021-04" db="EMBL/GenBank/DDBJ databases">
        <title>First draft genome resource for Brassicaceae pathogens Fusarium oxysporum f. sp. raphani and Fusarium oxysporum f. sp. rapae.</title>
        <authorList>
            <person name="Asai S."/>
        </authorList>
    </citation>
    <scope>NUCLEOTIDE SEQUENCE</scope>
    <source>
        <strain evidence="2">Tf1262</strain>
    </source>
</reference>
<feature type="region of interest" description="Disordered" evidence="1">
    <location>
        <begin position="433"/>
        <end position="464"/>
    </location>
</feature>
<evidence type="ECO:0008006" key="4">
    <source>
        <dbReference type="Google" id="ProtNLM"/>
    </source>
</evidence>
<evidence type="ECO:0000313" key="2">
    <source>
        <dbReference type="EMBL" id="KAG7424401.1"/>
    </source>
</evidence>
<evidence type="ECO:0000256" key="1">
    <source>
        <dbReference type="SAM" id="MobiDB-lite"/>
    </source>
</evidence>
<organism evidence="2 3">
    <name type="scientific">Fusarium oxysporum f. sp. raphani</name>
    <dbReference type="NCBI Taxonomy" id="96318"/>
    <lineage>
        <taxon>Eukaryota</taxon>
        <taxon>Fungi</taxon>
        <taxon>Dikarya</taxon>
        <taxon>Ascomycota</taxon>
        <taxon>Pezizomycotina</taxon>
        <taxon>Sordariomycetes</taxon>
        <taxon>Hypocreomycetidae</taxon>
        <taxon>Hypocreales</taxon>
        <taxon>Nectriaceae</taxon>
        <taxon>Fusarium</taxon>
        <taxon>Fusarium oxysporum species complex</taxon>
    </lineage>
</organism>
<dbReference type="EMBL" id="JAELUR010000013">
    <property type="protein sequence ID" value="KAG7424401.1"/>
    <property type="molecule type" value="Genomic_DNA"/>
</dbReference>
<dbReference type="InterPro" id="IPR022698">
    <property type="entry name" value="OrsD"/>
</dbReference>
<dbReference type="AlphaFoldDB" id="A0A8J5UHP1"/>
<protein>
    <recommendedName>
        <fullName evidence="4">C2H2-type domain-containing protein</fullName>
    </recommendedName>
</protein>
<sequence>MDPIPIASSEFLNSLSLWVHPKSRLLICFDKNCRHAISPNGSHPTNHLRDKHNIPLSRRKGLSKVLAKLELKSPDGAAPLPDGSPEERRLRSYDGFSCLHCRYRTINLTLIIQHYSQGLPEYPQYPRRSTRRADIEAYFEYVYLQAWACGSSRVYWIVERDGQLTRPTVPVGQMRESALSLRDKNGQEQQDLIRSVQEREHERNRVPTASVQTTAAAGSATTYAEQRPWLERTRWEITYRNRDRSLHRCLIQTPYLSSYSRPDAPPYLLASTARVPSLFADIVSPHEDEMKIIGILNAVDVVMDRCEETVRSTSRNLLCWLKSNHPNISYSKPFTLVKHASSTTKYRSLLKKALAFCFRAYRMDAKQRERLIGVRFNKKLYRFLDAIWHHKGLAHDSLVAGRIAEVEQLHEEAGDDEMHVAYEDMDINENAYGNLMNGEDDDDDDDDGDGNNNDDLYNTSEDNSDDHVYMPISAGILLGIWPMMV</sequence>
<accession>A0A8J5UHP1</accession>
<proteinExistence type="predicted"/>
<evidence type="ECO:0000313" key="3">
    <source>
        <dbReference type="Proteomes" id="UP000693942"/>
    </source>
</evidence>
<name>A0A8J5UHP1_FUSOX</name>
<comment type="caution">
    <text evidence="2">The sequence shown here is derived from an EMBL/GenBank/DDBJ whole genome shotgun (WGS) entry which is preliminary data.</text>
</comment>
<dbReference type="Proteomes" id="UP000693942">
    <property type="component" value="Unassembled WGS sequence"/>
</dbReference>
<feature type="compositionally biased region" description="Acidic residues" evidence="1">
    <location>
        <begin position="438"/>
        <end position="449"/>
    </location>
</feature>